<dbReference type="GO" id="GO:0016020">
    <property type="term" value="C:membrane"/>
    <property type="evidence" value="ECO:0007669"/>
    <property type="project" value="UniProtKB-SubCell"/>
</dbReference>
<evidence type="ECO:0000313" key="12">
    <source>
        <dbReference type="EMBL" id="PPQ75425.1"/>
    </source>
</evidence>
<evidence type="ECO:0000256" key="7">
    <source>
        <dbReference type="ARBA" id="ARBA00023136"/>
    </source>
</evidence>
<keyword evidence="2" id="KW-0444">Lipid biosynthesis</keyword>
<protein>
    <submittedName>
        <fullName evidence="12">Uncharacterized protein</fullName>
    </submittedName>
</protein>
<keyword evidence="9" id="KW-1208">Phospholipid metabolism</keyword>
<dbReference type="GO" id="GO:0032049">
    <property type="term" value="P:cardiolipin biosynthetic process"/>
    <property type="evidence" value="ECO:0007669"/>
    <property type="project" value="TreeGrafter"/>
</dbReference>
<evidence type="ECO:0000313" key="13">
    <source>
        <dbReference type="Proteomes" id="UP000284706"/>
    </source>
</evidence>
<keyword evidence="11" id="KW-0732">Signal</keyword>
<comment type="caution">
    <text evidence="12">The sequence shown here is derived from an EMBL/GenBank/DDBJ whole genome shotgun (WGS) entry which is preliminary data.</text>
</comment>
<dbReference type="Pfam" id="PF01066">
    <property type="entry name" value="CDP-OH_P_transf"/>
    <property type="match status" value="1"/>
</dbReference>
<keyword evidence="8" id="KW-0594">Phospholipid biosynthesis</keyword>
<evidence type="ECO:0000256" key="4">
    <source>
        <dbReference type="ARBA" id="ARBA00022692"/>
    </source>
</evidence>
<evidence type="ECO:0000256" key="10">
    <source>
        <dbReference type="RuleBase" id="RU003750"/>
    </source>
</evidence>
<evidence type="ECO:0000256" key="1">
    <source>
        <dbReference type="ARBA" id="ARBA00004141"/>
    </source>
</evidence>
<evidence type="ECO:0000256" key="11">
    <source>
        <dbReference type="SAM" id="SignalP"/>
    </source>
</evidence>
<proteinExistence type="inferred from homology"/>
<dbReference type="AlphaFoldDB" id="A0A409WA97"/>
<dbReference type="EMBL" id="NHYE01005261">
    <property type="protein sequence ID" value="PPQ75425.1"/>
    <property type="molecule type" value="Genomic_DNA"/>
</dbReference>
<keyword evidence="5" id="KW-1133">Transmembrane helix</keyword>
<dbReference type="GO" id="GO:0043337">
    <property type="term" value="F:cardiolipin synthase (CMP-forming)"/>
    <property type="evidence" value="ECO:0007669"/>
    <property type="project" value="TreeGrafter"/>
</dbReference>
<comment type="similarity">
    <text evidence="10">Belongs to the CDP-alcohol phosphatidyltransferase class-I family.</text>
</comment>
<keyword evidence="6" id="KW-0443">Lipid metabolism</keyword>
<dbReference type="InterPro" id="IPR043130">
    <property type="entry name" value="CDP-OH_PTrfase_TM_dom"/>
</dbReference>
<gene>
    <name evidence="12" type="ORF">CVT26_015384</name>
</gene>
<dbReference type="OrthoDB" id="10020554at2759"/>
<dbReference type="PANTHER" id="PTHR14269">
    <property type="entry name" value="CDP-DIACYLGLYCEROL--GLYCEROL-3-PHOSPHATE 3-PHOSPHATIDYLTRANSFERASE-RELATED"/>
    <property type="match status" value="1"/>
</dbReference>
<feature type="signal peptide" evidence="11">
    <location>
        <begin position="1"/>
        <end position="19"/>
    </location>
</feature>
<keyword evidence="3 10" id="KW-0808">Transferase</keyword>
<keyword evidence="4" id="KW-0812">Transmembrane</keyword>
<feature type="chain" id="PRO_5019029814" evidence="11">
    <location>
        <begin position="20"/>
        <end position="588"/>
    </location>
</feature>
<evidence type="ECO:0000256" key="9">
    <source>
        <dbReference type="ARBA" id="ARBA00023264"/>
    </source>
</evidence>
<sequence>MVQITNAVLIATAIVPALAAPIMKGQTNRPPPRVFSASSVKPREVLETREPRITSSQVNSIAKGASQIAHHLKNGIEFGVTVAPLFQGHKREVEDLETRKFHVTHSQLRAAGGAVAAAAGFAGTVGLLNHQRDFDDELEYPMARAYYDDDAELDARDPKFSFGKVLKGVGKVASFVLREDEDELAAREFDDAELELDARDPKFNFGKVLKGVGKVASFVLREDEDELAAREFDDAELELDARDPKFNFGKVLKGVGKVASFVIREDEDELPAREFDDAELELDARDPKFSFGKALKGVGKFPRTSLTMLKTTATHSFRISHRYPLRSLSDASRRPFYVSSILQGRFLSLKEVRPAISTRHFFTSRCQWQSEKPSNSLKDKLTLRENIYTLPNLLTVSRIFACPVLGWSILDGNYHFATGLLVYAGLTDLADGYLARRYKMSSVLGTILDPAADKILMTTLVVTLTMQDLIPMPLAVIILGRDVLLSLSALYIRYATLPHPKTFSRYWDFSLPSAEVRPTLISKVNTALQLLLMGTTTVSPILPFDLELPLQGLQYIVATTTIWSGLSYVFSKDAVRVVAQSRRKPGPP</sequence>
<evidence type="ECO:0000256" key="5">
    <source>
        <dbReference type="ARBA" id="ARBA00022989"/>
    </source>
</evidence>
<evidence type="ECO:0000256" key="6">
    <source>
        <dbReference type="ARBA" id="ARBA00023098"/>
    </source>
</evidence>
<name>A0A409WA97_9AGAR</name>
<dbReference type="GO" id="GO:0005739">
    <property type="term" value="C:mitochondrion"/>
    <property type="evidence" value="ECO:0007669"/>
    <property type="project" value="TreeGrafter"/>
</dbReference>
<organism evidence="12 13">
    <name type="scientific">Gymnopilus dilepis</name>
    <dbReference type="NCBI Taxonomy" id="231916"/>
    <lineage>
        <taxon>Eukaryota</taxon>
        <taxon>Fungi</taxon>
        <taxon>Dikarya</taxon>
        <taxon>Basidiomycota</taxon>
        <taxon>Agaricomycotina</taxon>
        <taxon>Agaricomycetes</taxon>
        <taxon>Agaricomycetidae</taxon>
        <taxon>Agaricales</taxon>
        <taxon>Agaricineae</taxon>
        <taxon>Hymenogastraceae</taxon>
        <taxon>Gymnopilus</taxon>
    </lineage>
</organism>
<evidence type="ECO:0000256" key="3">
    <source>
        <dbReference type="ARBA" id="ARBA00022679"/>
    </source>
</evidence>
<dbReference type="Proteomes" id="UP000284706">
    <property type="component" value="Unassembled WGS sequence"/>
</dbReference>
<evidence type="ECO:0000256" key="2">
    <source>
        <dbReference type="ARBA" id="ARBA00022516"/>
    </source>
</evidence>
<keyword evidence="7" id="KW-0472">Membrane</keyword>
<dbReference type="InterPro" id="IPR050324">
    <property type="entry name" value="CDP-alcohol_PTase-I"/>
</dbReference>
<dbReference type="InterPro" id="IPR000462">
    <property type="entry name" value="CDP-OH_P_trans"/>
</dbReference>
<accession>A0A409WA97</accession>
<dbReference type="PANTHER" id="PTHR14269:SF60">
    <property type="entry name" value="CARDIOLIPIN SYNTHASE (CMP-FORMING)"/>
    <property type="match status" value="1"/>
</dbReference>
<dbReference type="InterPro" id="IPR048254">
    <property type="entry name" value="CDP_ALCOHOL_P_TRANSF_CS"/>
</dbReference>
<dbReference type="STRING" id="231916.A0A409WA97"/>
<comment type="subcellular location">
    <subcellularLocation>
        <location evidence="1">Membrane</location>
        <topology evidence="1">Multi-pass membrane protein</topology>
    </subcellularLocation>
</comment>
<dbReference type="Gene3D" id="1.20.120.1760">
    <property type="match status" value="1"/>
</dbReference>
<keyword evidence="13" id="KW-1185">Reference proteome</keyword>
<dbReference type="PROSITE" id="PS00379">
    <property type="entry name" value="CDP_ALCOHOL_P_TRANSF"/>
    <property type="match status" value="1"/>
</dbReference>
<reference evidence="12 13" key="1">
    <citation type="journal article" date="2018" name="Evol. Lett.">
        <title>Horizontal gene cluster transfer increased hallucinogenic mushroom diversity.</title>
        <authorList>
            <person name="Reynolds H.T."/>
            <person name="Vijayakumar V."/>
            <person name="Gluck-Thaler E."/>
            <person name="Korotkin H.B."/>
            <person name="Matheny P.B."/>
            <person name="Slot J.C."/>
        </authorList>
    </citation>
    <scope>NUCLEOTIDE SEQUENCE [LARGE SCALE GENOMIC DNA]</scope>
    <source>
        <strain evidence="12 13">SRW20</strain>
    </source>
</reference>
<evidence type="ECO:0000256" key="8">
    <source>
        <dbReference type="ARBA" id="ARBA00023209"/>
    </source>
</evidence>
<dbReference type="InParanoid" id="A0A409WA97"/>